<gene>
    <name evidence="1" type="ORF">FLJC2902T_08880</name>
</gene>
<dbReference type="Proteomes" id="UP000018004">
    <property type="component" value="Unassembled WGS sequence"/>
</dbReference>
<organism evidence="1 2">
    <name type="scientific">Flavobacterium limnosediminis JC2902</name>
    <dbReference type="NCBI Taxonomy" id="1341181"/>
    <lineage>
        <taxon>Bacteria</taxon>
        <taxon>Pseudomonadati</taxon>
        <taxon>Bacteroidota</taxon>
        <taxon>Flavobacteriia</taxon>
        <taxon>Flavobacteriales</taxon>
        <taxon>Flavobacteriaceae</taxon>
        <taxon>Flavobacterium</taxon>
    </lineage>
</organism>
<reference evidence="1 2" key="1">
    <citation type="submission" date="2013-08" db="EMBL/GenBank/DDBJ databases">
        <title>Flavobacterium limnosediminis JC2902 genome sequencing.</title>
        <authorList>
            <person name="Lee K."/>
            <person name="Yi H."/>
            <person name="Park S."/>
            <person name="Chun J."/>
        </authorList>
    </citation>
    <scope>NUCLEOTIDE SEQUENCE [LARGE SCALE GENOMIC DNA]</scope>
    <source>
        <strain evidence="1 2">JC2902</strain>
    </source>
</reference>
<accession>V6STH3</accession>
<name>V6STH3_9FLAO</name>
<dbReference type="PATRIC" id="fig|1341181.4.peg.881"/>
<comment type="caution">
    <text evidence="1">The sequence shown here is derived from an EMBL/GenBank/DDBJ whole genome shotgun (WGS) entry which is preliminary data.</text>
</comment>
<dbReference type="EMBL" id="AVGG01000002">
    <property type="protein sequence ID" value="ESU29482.1"/>
    <property type="molecule type" value="Genomic_DNA"/>
</dbReference>
<protein>
    <submittedName>
        <fullName evidence="1">Uncharacterized protein</fullName>
    </submittedName>
</protein>
<dbReference type="AlphaFoldDB" id="V6STH3"/>
<evidence type="ECO:0000313" key="2">
    <source>
        <dbReference type="Proteomes" id="UP000018004"/>
    </source>
</evidence>
<proteinExistence type="predicted"/>
<sequence length="85" mass="9975">MRIRNTNSWKTSEAVTGLRPTGIKNIYYGDKRKGEKKSLLIFHFTEGKNFITQEPEIWLIIDVYFSFYPATPKILAQIINTYKTE</sequence>
<keyword evidence="2" id="KW-1185">Reference proteome</keyword>
<evidence type="ECO:0000313" key="1">
    <source>
        <dbReference type="EMBL" id="ESU29482.1"/>
    </source>
</evidence>
<dbReference type="STRING" id="1341181.FLJC2902T_08880"/>